<feature type="domain" description="Peptidase S1" evidence="5">
    <location>
        <begin position="36"/>
        <end position="289"/>
    </location>
</feature>
<dbReference type="PANTHER" id="PTHR24252">
    <property type="entry name" value="ACROSIN-RELATED"/>
    <property type="match status" value="1"/>
</dbReference>
<dbReference type="SUPFAM" id="SSF50494">
    <property type="entry name" value="Trypsin-like serine proteases"/>
    <property type="match status" value="1"/>
</dbReference>
<dbReference type="Pfam" id="PF00089">
    <property type="entry name" value="Trypsin"/>
    <property type="match status" value="1"/>
</dbReference>
<keyword evidence="3" id="KW-0720">Serine protease</keyword>
<dbReference type="PROSITE" id="PS00135">
    <property type="entry name" value="TRYPSIN_SER"/>
    <property type="match status" value="1"/>
</dbReference>
<dbReference type="AlphaFoldDB" id="A0A3M7S2P2"/>
<evidence type="ECO:0000259" key="5">
    <source>
        <dbReference type="PROSITE" id="PS50240"/>
    </source>
</evidence>
<accession>A0A3M7S2P2</accession>
<dbReference type="EMBL" id="REGN01002123">
    <property type="protein sequence ID" value="RNA30094.1"/>
    <property type="molecule type" value="Genomic_DNA"/>
</dbReference>
<dbReference type="PROSITE" id="PS50240">
    <property type="entry name" value="TRYPSIN_DOM"/>
    <property type="match status" value="1"/>
</dbReference>
<evidence type="ECO:0000256" key="3">
    <source>
        <dbReference type="RuleBase" id="RU363034"/>
    </source>
</evidence>
<dbReference type="CDD" id="cd00190">
    <property type="entry name" value="Tryp_SPc"/>
    <property type="match status" value="1"/>
</dbReference>
<dbReference type="Proteomes" id="UP000276133">
    <property type="component" value="Unassembled WGS sequence"/>
</dbReference>
<dbReference type="GO" id="GO:0004252">
    <property type="term" value="F:serine-type endopeptidase activity"/>
    <property type="evidence" value="ECO:0007669"/>
    <property type="project" value="InterPro"/>
</dbReference>
<dbReference type="SMART" id="SM00020">
    <property type="entry name" value="Tryp_SPc"/>
    <property type="match status" value="1"/>
</dbReference>
<dbReference type="InterPro" id="IPR033116">
    <property type="entry name" value="TRYPSIN_SER"/>
</dbReference>
<sequence>MPHLLPTVLALLTLQSIRGSDLENCGFIIPTVRKYIYGGRSAFIEQWPWQLHLKITNKGVINFSENDHANCGATLLDQNWIITAAHCFSEHTEPNIFILNGHNKTEIDNYKLVKYDKIILHPDYTEYNGDHEFSTNDIALIKISNSNKFIKSISRPCLPRQNSIIPPNSICYITGFGADGRYDNEPIKRIKEGKVAIKHEKICIKSLALNYYETNTMICAGRARGSRANSCQGDSGGPLVCEGSFGDSKIEKWYLFGITSFGALDCTSFSSSVYTRVSTYVDWINETIKKHK</sequence>
<proteinExistence type="inferred from homology"/>
<dbReference type="STRING" id="10195.A0A3M7S2P2"/>
<dbReference type="PRINTS" id="PR00722">
    <property type="entry name" value="CHYMOTRYPSIN"/>
</dbReference>
<name>A0A3M7S2P2_BRAPC</name>
<evidence type="ECO:0000313" key="7">
    <source>
        <dbReference type="Proteomes" id="UP000276133"/>
    </source>
</evidence>
<dbReference type="FunFam" id="2.40.10.10:FF:000002">
    <property type="entry name" value="Transmembrane protease serine"/>
    <property type="match status" value="1"/>
</dbReference>
<feature type="chain" id="PRO_5033800323" evidence="4">
    <location>
        <begin position="20"/>
        <end position="292"/>
    </location>
</feature>
<evidence type="ECO:0000256" key="1">
    <source>
        <dbReference type="ARBA" id="ARBA00023157"/>
    </source>
</evidence>
<dbReference type="EMBL" id="REGN01002123">
    <property type="protein sequence ID" value="RNA30093.1"/>
    <property type="molecule type" value="Genomic_DNA"/>
</dbReference>
<gene>
    <name evidence="6" type="ORF">BpHYR1_000663</name>
</gene>
<comment type="similarity">
    <text evidence="2">Belongs to the peptidase S1 family. CLIP subfamily.</text>
</comment>
<comment type="caution">
    <text evidence="6">The sequence shown here is derived from an EMBL/GenBank/DDBJ whole genome shotgun (WGS) entry which is preliminary data.</text>
</comment>
<dbReference type="FunFam" id="2.40.10.10:FF:000068">
    <property type="entry name" value="transmembrane protease serine 2"/>
    <property type="match status" value="1"/>
</dbReference>
<dbReference type="OrthoDB" id="10002959at2759"/>
<dbReference type="InterPro" id="IPR018114">
    <property type="entry name" value="TRYPSIN_HIS"/>
</dbReference>
<keyword evidence="4" id="KW-0732">Signal</keyword>
<reference evidence="6 7" key="1">
    <citation type="journal article" date="2018" name="Sci. Rep.">
        <title>Genomic signatures of local adaptation to the degree of environmental predictability in rotifers.</title>
        <authorList>
            <person name="Franch-Gras L."/>
            <person name="Hahn C."/>
            <person name="Garcia-Roger E.M."/>
            <person name="Carmona M.J."/>
            <person name="Serra M."/>
            <person name="Gomez A."/>
        </authorList>
    </citation>
    <scope>NUCLEOTIDE SEQUENCE [LARGE SCALE GENOMIC DNA]</scope>
    <source>
        <strain evidence="6">HYR1</strain>
    </source>
</reference>
<evidence type="ECO:0000256" key="4">
    <source>
        <dbReference type="SAM" id="SignalP"/>
    </source>
</evidence>
<dbReference type="InterPro" id="IPR001254">
    <property type="entry name" value="Trypsin_dom"/>
</dbReference>
<dbReference type="PROSITE" id="PS00134">
    <property type="entry name" value="TRYPSIN_HIS"/>
    <property type="match status" value="1"/>
</dbReference>
<dbReference type="Gene3D" id="2.40.10.10">
    <property type="entry name" value="Trypsin-like serine proteases"/>
    <property type="match status" value="1"/>
</dbReference>
<evidence type="ECO:0000256" key="2">
    <source>
        <dbReference type="ARBA" id="ARBA00024195"/>
    </source>
</evidence>
<keyword evidence="1" id="KW-1015">Disulfide bond</keyword>
<dbReference type="GO" id="GO:0006508">
    <property type="term" value="P:proteolysis"/>
    <property type="evidence" value="ECO:0007669"/>
    <property type="project" value="UniProtKB-KW"/>
</dbReference>
<keyword evidence="6" id="KW-0812">Transmembrane</keyword>
<keyword evidence="3" id="KW-0378">Hydrolase</keyword>
<keyword evidence="7" id="KW-1185">Reference proteome</keyword>
<dbReference type="PANTHER" id="PTHR24252:SF11">
    <property type="entry name" value="ATRIAL NATRIURETIC PEPTIDE-CONVERTING ENZYME ISOFORM X1"/>
    <property type="match status" value="1"/>
</dbReference>
<keyword evidence="3 6" id="KW-0645">Protease</keyword>
<feature type="signal peptide" evidence="4">
    <location>
        <begin position="1"/>
        <end position="19"/>
    </location>
</feature>
<dbReference type="InterPro" id="IPR043504">
    <property type="entry name" value="Peptidase_S1_PA_chymotrypsin"/>
</dbReference>
<dbReference type="InterPro" id="IPR009003">
    <property type="entry name" value="Peptidase_S1_PA"/>
</dbReference>
<organism evidence="6 7">
    <name type="scientific">Brachionus plicatilis</name>
    <name type="common">Marine rotifer</name>
    <name type="synonym">Brachionus muelleri</name>
    <dbReference type="NCBI Taxonomy" id="10195"/>
    <lineage>
        <taxon>Eukaryota</taxon>
        <taxon>Metazoa</taxon>
        <taxon>Spiralia</taxon>
        <taxon>Gnathifera</taxon>
        <taxon>Rotifera</taxon>
        <taxon>Eurotatoria</taxon>
        <taxon>Monogononta</taxon>
        <taxon>Pseudotrocha</taxon>
        <taxon>Ploima</taxon>
        <taxon>Brachionidae</taxon>
        <taxon>Brachionus</taxon>
    </lineage>
</organism>
<evidence type="ECO:0000313" key="6">
    <source>
        <dbReference type="EMBL" id="RNA30093.1"/>
    </source>
</evidence>
<keyword evidence="6" id="KW-0472">Membrane</keyword>
<dbReference type="InterPro" id="IPR001314">
    <property type="entry name" value="Peptidase_S1A"/>
</dbReference>
<protein>
    <submittedName>
        <fullName evidence="6">Transmembrane protease serine 11D</fullName>
    </submittedName>
</protein>